<reference evidence="1" key="1">
    <citation type="submission" date="2022-01" db="EMBL/GenBank/DDBJ databases">
        <title>Gordonia xiamenensis sp. nov., isolated from surface seawater in Xiamen.</title>
        <authorList>
            <person name="He Y.F."/>
        </authorList>
    </citation>
    <scope>NUCLEOTIDE SEQUENCE</scope>
    <source>
        <strain evidence="1">GW1C4-4</strain>
    </source>
</reference>
<protein>
    <submittedName>
        <fullName evidence="1">Uncharacterized protein</fullName>
    </submittedName>
</protein>
<accession>A0ABS9DQ03</accession>
<keyword evidence="2" id="KW-1185">Reference proteome</keyword>
<organism evidence="1 2">
    <name type="scientific">Gordonia tangerina</name>
    <dbReference type="NCBI Taxonomy" id="2911060"/>
    <lineage>
        <taxon>Bacteria</taxon>
        <taxon>Bacillati</taxon>
        <taxon>Actinomycetota</taxon>
        <taxon>Actinomycetes</taxon>
        <taxon>Mycobacteriales</taxon>
        <taxon>Gordoniaceae</taxon>
        <taxon>Gordonia</taxon>
    </lineage>
</organism>
<proteinExistence type="predicted"/>
<dbReference type="Proteomes" id="UP001108089">
    <property type="component" value="Unassembled WGS sequence"/>
</dbReference>
<evidence type="ECO:0000313" key="1">
    <source>
        <dbReference type="EMBL" id="MCF3941303.1"/>
    </source>
</evidence>
<dbReference type="EMBL" id="JAKGCU010000038">
    <property type="protein sequence ID" value="MCF3941303.1"/>
    <property type="molecule type" value="Genomic_DNA"/>
</dbReference>
<gene>
    <name evidence="1" type="ORF">L1892_23320</name>
</gene>
<dbReference type="RefSeq" id="WP_235726182.1">
    <property type="nucleotide sequence ID" value="NZ_JAKGCU010000038.1"/>
</dbReference>
<comment type="caution">
    <text evidence="1">The sequence shown here is derived from an EMBL/GenBank/DDBJ whole genome shotgun (WGS) entry which is preliminary data.</text>
</comment>
<evidence type="ECO:0000313" key="2">
    <source>
        <dbReference type="Proteomes" id="UP001108089"/>
    </source>
</evidence>
<sequence>MTAPDGYWIGDRVADPRFAPELEVLDPDEVAEAIGSWGNAAPEWDVEVGDA</sequence>
<name>A0ABS9DQ03_9ACTN</name>